<evidence type="ECO:0000256" key="1">
    <source>
        <dbReference type="SAM" id="Phobius"/>
    </source>
</evidence>
<gene>
    <name evidence="3" type="ORF">GWI71_07000</name>
</gene>
<feature type="transmembrane region" description="Helical" evidence="1">
    <location>
        <begin position="105"/>
        <end position="122"/>
    </location>
</feature>
<dbReference type="Proteomes" id="UP000541347">
    <property type="component" value="Unassembled WGS sequence"/>
</dbReference>
<protein>
    <submittedName>
        <fullName evidence="3">DUF1624 domain-containing protein</fullName>
    </submittedName>
</protein>
<dbReference type="InterPro" id="IPR012429">
    <property type="entry name" value="HGSNAT_cat"/>
</dbReference>
<dbReference type="Pfam" id="PF07786">
    <property type="entry name" value="HGSNAT_cat"/>
    <property type="match status" value="1"/>
</dbReference>
<feature type="transmembrane region" description="Helical" evidence="1">
    <location>
        <begin position="169"/>
        <end position="189"/>
    </location>
</feature>
<sequence length="324" mass="34634">MTQRRLPLLDALRGIALLAMGIYHLSWDLLWFGVVDWQVDTGMGWRAFAAAIAATFLFLAGVSLSLAHGGGIRWRPFWRRLLVIVAAAAAVSAGTWYVLGDGMVRFGILHAIAASSLVALPFTRLHPAAAALAGAGVLALPALAAGPAFDGPLWLWTGLGDPGVASVDYVPLAPWTGATLLGVAAGLLLQRARPLMMLARRWQPGSRAGRLGVLAGRHSLAVYLLHQPVLFGSLWLLAAVHLIPDRASTDFLDNCSLTCAVSGVDEADCRAICRCTLTAMQADGLWSNLLRDPDNLSLREDMNLRHQTCVLGETRPAQGQTPVR</sequence>
<evidence type="ECO:0000313" key="3">
    <source>
        <dbReference type="EMBL" id="NBN63424.1"/>
    </source>
</evidence>
<dbReference type="EMBL" id="JAABLP010000002">
    <property type="protein sequence ID" value="NBN63424.1"/>
    <property type="molecule type" value="Genomic_DNA"/>
</dbReference>
<keyword evidence="1" id="KW-1133">Transmembrane helix</keyword>
<accession>A0ABW9ZF05</accession>
<keyword evidence="4" id="KW-1185">Reference proteome</keyword>
<reference evidence="3 4" key="1">
    <citation type="submission" date="2020-01" db="EMBL/GenBank/DDBJ databases">
        <authorList>
            <person name="Peng S.Y."/>
            <person name="Li J."/>
            <person name="Wang M."/>
            <person name="Wang L."/>
            <person name="Wang C.Q."/>
            <person name="Wang J.R."/>
        </authorList>
    </citation>
    <scope>NUCLEOTIDE SEQUENCE [LARGE SCALE GENOMIC DNA]</scope>
    <source>
        <strain evidence="3 4">XCT-34</strain>
    </source>
</reference>
<dbReference type="RefSeq" id="WP_161675321.1">
    <property type="nucleotide sequence ID" value="NZ_JAABLP010000002.1"/>
</dbReference>
<feature type="transmembrane region" description="Helical" evidence="1">
    <location>
        <begin position="220"/>
        <end position="243"/>
    </location>
</feature>
<feature type="transmembrane region" description="Helical" evidence="1">
    <location>
        <begin position="81"/>
        <end position="99"/>
    </location>
</feature>
<comment type="caution">
    <text evidence="3">The sequence shown here is derived from an EMBL/GenBank/DDBJ whole genome shotgun (WGS) entry which is preliminary data.</text>
</comment>
<feature type="transmembrane region" description="Helical" evidence="1">
    <location>
        <begin position="129"/>
        <end position="149"/>
    </location>
</feature>
<keyword evidence="1" id="KW-0472">Membrane</keyword>
<keyword evidence="1" id="KW-0812">Transmembrane</keyword>
<feature type="transmembrane region" description="Helical" evidence="1">
    <location>
        <begin position="12"/>
        <end position="35"/>
    </location>
</feature>
<name>A0ABW9ZF05_9HYPH</name>
<feature type="domain" description="Heparan-alpha-glucosaminide N-acetyltransferase catalytic" evidence="2">
    <location>
        <begin position="5"/>
        <end position="228"/>
    </location>
</feature>
<evidence type="ECO:0000313" key="4">
    <source>
        <dbReference type="Proteomes" id="UP000541347"/>
    </source>
</evidence>
<evidence type="ECO:0000259" key="2">
    <source>
        <dbReference type="Pfam" id="PF07786"/>
    </source>
</evidence>
<proteinExistence type="predicted"/>
<organism evidence="3 4">
    <name type="scientific">Pannonibacter tanglangensis</name>
    <dbReference type="NCBI Taxonomy" id="2750084"/>
    <lineage>
        <taxon>Bacteria</taxon>
        <taxon>Pseudomonadati</taxon>
        <taxon>Pseudomonadota</taxon>
        <taxon>Alphaproteobacteria</taxon>
        <taxon>Hyphomicrobiales</taxon>
        <taxon>Stappiaceae</taxon>
        <taxon>Pannonibacter</taxon>
    </lineage>
</organism>
<feature type="transmembrane region" description="Helical" evidence="1">
    <location>
        <begin position="47"/>
        <end position="69"/>
    </location>
</feature>